<dbReference type="GO" id="GO:0006071">
    <property type="term" value="P:glycerol metabolic process"/>
    <property type="evidence" value="ECO:0007669"/>
    <property type="project" value="UniProtKB-KW"/>
</dbReference>
<evidence type="ECO:0000259" key="11">
    <source>
        <dbReference type="Pfam" id="PF03007"/>
    </source>
</evidence>
<feature type="domain" description="O-acyltransferase WSD1 C-terminal" evidence="12">
    <location>
        <begin position="323"/>
        <end position="462"/>
    </location>
</feature>
<evidence type="ECO:0000256" key="5">
    <source>
        <dbReference type="ARBA" id="ARBA00022516"/>
    </source>
</evidence>
<keyword evidence="5" id="KW-0444">Lipid biosynthesis</keyword>
<evidence type="ECO:0000259" key="12">
    <source>
        <dbReference type="Pfam" id="PF06974"/>
    </source>
</evidence>
<dbReference type="RefSeq" id="WP_118921812.1">
    <property type="nucleotide sequence ID" value="NZ_QXGH01000009.1"/>
</dbReference>
<comment type="pathway">
    <text evidence="1">Glycerolipid metabolism; triacylglycerol biosynthesis.</text>
</comment>
<protein>
    <recommendedName>
        <fullName evidence="4">diacylglycerol O-acyltransferase</fullName>
        <ecNumber evidence="4">2.3.1.20</ecNumber>
    </recommendedName>
</protein>
<evidence type="ECO:0000313" key="13">
    <source>
        <dbReference type="EMBL" id="RHW28501.1"/>
    </source>
</evidence>
<reference evidence="13 14" key="1">
    <citation type="submission" date="2018-09" db="EMBL/GenBank/DDBJ databases">
        <title>Genome sequencing of Nocardioides immobilis CCTCC AB 2017083 for comparison to Nocardioides silvaticus.</title>
        <authorList>
            <person name="Li C."/>
            <person name="Wang G."/>
        </authorList>
    </citation>
    <scope>NUCLEOTIDE SEQUENCE [LARGE SCALE GENOMIC DNA]</scope>
    <source>
        <strain evidence="13 14">CCTCC AB 2017083</strain>
    </source>
</reference>
<evidence type="ECO:0000256" key="10">
    <source>
        <dbReference type="ARBA" id="ARBA00048109"/>
    </source>
</evidence>
<dbReference type="GO" id="GO:0004144">
    <property type="term" value="F:diacylglycerol O-acyltransferase activity"/>
    <property type="evidence" value="ECO:0007669"/>
    <property type="project" value="UniProtKB-EC"/>
</dbReference>
<gene>
    <name evidence="13" type="ORF">D0Z08_01090</name>
</gene>
<dbReference type="Pfam" id="PF06974">
    <property type="entry name" value="WS_DGAT_C"/>
    <property type="match status" value="1"/>
</dbReference>
<keyword evidence="6" id="KW-0808">Transferase</keyword>
<comment type="caution">
    <text evidence="13">The sequence shown here is derived from an EMBL/GenBank/DDBJ whole genome shotgun (WGS) entry which is preliminary data.</text>
</comment>
<dbReference type="InterPro" id="IPR023213">
    <property type="entry name" value="CAT-like_dom_sf"/>
</dbReference>
<dbReference type="UniPathway" id="UPA00282"/>
<evidence type="ECO:0000313" key="14">
    <source>
        <dbReference type="Proteomes" id="UP000283644"/>
    </source>
</evidence>
<dbReference type="PANTHER" id="PTHR31650:SF1">
    <property type="entry name" value="WAX ESTER SYNTHASE_DIACYLGLYCEROL ACYLTRANSFERASE 4-RELATED"/>
    <property type="match status" value="1"/>
</dbReference>
<evidence type="ECO:0000256" key="3">
    <source>
        <dbReference type="ARBA" id="ARBA00009587"/>
    </source>
</evidence>
<dbReference type="GO" id="GO:0071731">
    <property type="term" value="P:response to nitric oxide"/>
    <property type="evidence" value="ECO:0007669"/>
    <property type="project" value="TreeGrafter"/>
</dbReference>
<sequence>MDPSSTSDQHVSWGGPQQMSAWDAIMWRAEGDPRTTSTGILVELLDSEPDWTRFMAAHRRAVARIPRLGERVVEPPLPIVQPAWSTDSHFDLSHHVRRVYLGGSATDKELLELCENLLTEPLDRRRPPWSATLVGGMANGRAAYVFKCHHSLTDGMGLVQLLGLTHGHTTDPAEGPATGDPAVRPAVTPAQLLVRSVANGAAHSPSVALSAVGSARRVLSDPRSRAGSALAYGRSLMRVFGAMPPRSPLLAGSGRENRLLILDLALEDLRDAGRAAGGSVNDAYVAAVLGGLRFYHERYGVQVDRIPIAMPVSLRSSDDPGGGNRFTGVRLSAPVSESDPAARIRMIGELVRDVRKEPAITCLDTVSKALSRLPNAAIIELTARATAVADLQISNIPGLRRPTYLAGARVVGTYVFGPRPGVAAMVTMMTHEGHCFIGLNVDAQAFPRIEILGECLESGFREVLDLGQRAEADQ</sequence>
<comment type="similarity">
    <text evidence="3">Belongs to the long-chain O-acyltransferase family.</text>
</comment>
<evidence type="ECO:0000256" key="9">
    <source>
        <dbReference type="ARBA" id="ARBA00023315"/>
    </source>
</evidence>
<dbReference type="SUPFAM" id="SSF52777">
    <property type="entry name" value="CoA-dependent acyltransferases"/>
    <property type="match status" value="1"/>
</dbReference>
<dbReference type="OrthoDB" id="9810950at2"/>
<dbReference type="AlphaFoldDB" id="A0A417Y7L2"/>
<keyword evidence="9" id="KW-0012">Acyltransferase</keyword>
<keyword evidence="8" id="KW-0443">Lipid metabolism</keyword>
<dbReference type="Proteomes" id="UP000283644">
    <property type="component" value="Unassembled WGS sequence"/>
</dbReference>
<comment type="pathway">
    <text evidence="2">Lipid metabolism.</text>
</comment>
<dbReference type="Gene3D" id="3.30.559.10">
    <property type="entry name" value="Chloramphenicol acetyltransferase-like domain"/>
    <property type="match status" value="1"/>
</dbReference>
<dbReference type="InterPro" id="IPR004255">
    <property type="entry name" value="O-acyltransferase_WSD1_N"/>
</dbReference>
<dbReference type="GO" id="GO:0019432">
    <property type="term" value="P:triglyceride biosynthetic process"/>
    <property type="evidence" value="ECO:0007669"/>
    <property type="project" value="UniProtKB-UniPathway"/>
</dbReference>
<dbReference type="InterPro" id="IPR045034">
    <property type="entry name" value="O-acyltransferase_WSD1-like"/>
</dbReference>
<evidence type="ECO:0000256" key="2">
    <source>
        <dbReference type="ARBA" id="ARBA00005189"/>
    </source>
</evidence>
<organism evidence="13 14">
    <name type="scientific">Nocardioides immobilis</name>
    <dbReference type="NCBI Taxonomy" id="2049295"/>
    <lineage>
        <taxon>Bacteria</taxon>
        <taxon>Bacillati</taxon>
        <taxon>Actinomycetota</taxon>
        <taxon>Actinomycetes</taxon>
        <taxon>Propionibacteriales</taxon>
        <taxon>Nocardioidaceae</taxon>
        <taxon>Nocardioides</taxon>
    </lineage>
</organism>
<evidence type="ECO:0000256" key="8">
    <source>
        <dbReference type="ARBA" id="ARBA00023098"/>
    </source>
</evidence>
<proteinExistence type="inferred from homology"/>
<dbReference type="GO" id="GO:0005886">
    <property type="term" value="C:plasma membrane"/>
    <property type="evidence" value="ECO:0007669"/>
    <property type="project" value="TreeGrafter"/>
</dbReference>
<dbReference type="Pfam" id="PF03007">
    <property type="entry name" value="WS_DGAT_cat"/>
    <property type="match status" value="1"/>
</dbReference>
<evidence type="ECO:0000256" key="4">
    <source>
        <dbReference type="ARBA" id="ARBA00013244"/>
    </source>
</evidence>
<dbReference type="EC" id="2.3.1.20" evidence="4"/>
<dbReference type="GO" id="GO:0001666">
    <property type="term" value="P:response to hypoxia"/>
    <property type="evidence" value="ECO:0007669"/>
    <property type="project" value="TreeGrafter"/>
</dbReference>
<evidence type="ECO:0000256" key="1">
    <source>
        <dbReference type="ARBA" id="ARBA00004771"/>
    </source>
</evidence>
<dbReference type="PANTHER" id="PTHR31650">
    <property type="entry name" value="O-ACYLTRANSFERASE (WSD1-LIKE) FAMILY PROTEIN"/>
    <property type="match status" value="1"/>
</dbReference>
<keyword evidence="14" id="KW-1185">Reference proteome</keyword>
<comment type="catalytic activity">
    <reaction evidence="10">
        <text>an acyl-CoA + a 1,2-diacyl-sn-glycerol = a triacyl-sn-glycerol + CoA</text>
        <dbReference type="Rhea" id="RHEA:10868"/>
        <dbReference type="ChEBI" id="CHEBI:17815"/>
        <dbReference type="ChEBI" id="CHEBI:57287"/>
        <dbReference type="ChEBI" id="CHEBI:58342"/>
        <dbReference type="ChEBI" id="CHEBI:64615"/>
        <dbReference type="EC" id="2.3.1.20"/>
    </reaction>
</comment>
<keyword evidence="7" id="KW-0319">Glycerol metabolism</keyword>
<dbReference type="GO" id="GO:0051701">
    <property type="term" value="P:biological process involved in interaction with host"/>
    <property type="evidence" value="ECO:0007669"/>
    <property type="project" value="TreeGrafter"/>
</dbReference>
<evidence type="ECO:0000256" key="6">
    <source>
        <dbReference type="ARBA" id="ARBA00022679"/>
    </source>
</evidence>
<name>A0A417Y7L2_9ACTN</name>
<evidence type="ECO:0000256" key="7">
    <source>
        <dbReference type="ARBA" id="ARBA00022798"/>
    </source>
</evidence>
<feature type="domain" description="O-acyltransferase WSD1-like N-terminal" evidence="11">
    <location>
        <begin position="19"/>
        <end position="284"/>
    </location>
</feature>
<dbReference type="EMBL" id="QXGH01000009">
    <property type="protein sequence ID" value="RHW28501.1"/>
    <property type="molecule type" value="Genomic_DNA"/>
</dbReference>
<dbReference type="InterPro" id="IPR009721">
    <property type="entry name" value="O-acyltransferase_WSD1_C"/>
</dbReference>
<accession>A0A417Y7L2</accession>